<dbReference type="GO" id="GO:0003677">
    <property type="term" value="F:DNA binding"/>
    <property type="evidence" value="ECO:0007669"/>
    <property type="project" value="UniProtKB-KW"/>
</dbReference>
<dbReference type="InterPro" id="IPR036388">
    <property type="entry name" value="WH-like_DNA-bd_sf"/>
</dbReference>
<evidence type="ECO:0000256" key="1">
    <source>
        <dbReference type="ARBA" id="ARBA00023125"/>
    </source>
</evidence>
<proteinExistence type="predicted"/>
<dbReference type="Pfam" id="PF00486">
    <property type="entry name" value="Trans_reg_C"/>
    <property type="match status" value="1"/>
</dbReference>
<dbReference type="EMBL" id="QHKS01000053">
    <property type="protein sequence ID" value="RDJ97526.1"/>
    <property type="molecule type" value="Genomic_DNA"/>
</dbReference>
<keyword evidence="4" id="KW-1185">Reference proteome</keyword>
<evidence type="ECO:0000313" key="4">
    <source>
        <dbReference type="Proteomes" id="UP000254875"/>
    </source>
</evidence>
<name>A0A370MW50_9BURK</name>
<keyword evidence="1" id="KW-0238">DNA-binding</keyword>
<dbReference type="Gene3D" id="1.10.10.10">
    <property type="entry name" value="Winged helix-like DNA-binding domain superfamily/Winged helix DNA-binding domain"/>
    <property type="match status" value="1"/>
</dbReference>
<dbReference type="SUPFAM" id="SSF46894">
    <property type="entry name" value="C-terminal effector domain of the bipartite response regulators"/>
    <property type="match status" value="1"/>
</dbReference>
<dbReference type="GO" id="GO:0006355">
    <property type="term" value="P:regulation of DNA-templated transcription"/>
    <property type="evidence" value="ECO:0007669"/>
    <property type="project" value="InterPro"/>
</dbReference>
<sequence>MWPIAGSIALRRLIRSVRCVVPRHMMPMAAWGCLEDGVSRTLDTHIYRLRRKLQFTRKSGGILGSAYTHGYRLGEFIVNDSVVAEPRSEPVDCSAHQNGQVDDEFNNEWMHPTANFMTYPF</sequence>
<evidence type="ECO:0000259" key="2">
    <source>
        <dbReference type="Pfam" id="PF00486"/>
    </source>
</evidence>
<evidence type="ECO:0000313" key="3">
    <source>
        <dbReference type="EMBL" id="RDJ97526.1"/>
    </source>
</evidence>
<dbReference type="GO" id="GO:0000160">
    <property type="term" value="P:phosphorelay signal transduction system"/>
    <property type="evidence" value="ECO:0007669"/>
    <property type="project" value="InterPro"/>
</dbReference>
<comment type="caution">
    <text evidence="3">The sequence shown here is derived from an EMBL/GenBank/DDBJ whole genome shotgun (WGS) entry which is preliminary data.</text>
</comment>
<gene>
    <name evidence="3" type="ORF">DLM46_37310</name>
</gene>
<dbReference type="AlphaFoldDB" id="A0A370MW50"/>
<dbReference type="OrthoDB" id="8927943at2"/>
<dbReference type="RefSeq" id="WP_115109791.1">
    <property type="nucleotide sequence ID" value="NZ_QHKS01000053.1"/>
</dbReference>
<dbReference type="InterPro" id="IPR001867">
    <property type="entry name" value="OmpR/PhoB-type_DNA-bd"/>
</dbReference>
<dbReference type="Proteomes" id="UP000254875">
    <property type="component" value="Unassembled WGS sequence"/>
</dbReference>
<protein>
    <recommendedName>
        <fullName evidence="2">OmpR/PhoB-type domain-containing protein</fullName>
    </recommendedName>
</protein>
<reference evidence="4" key="1">
    <citation type="submission" date="2018-05" db="EMBL/GenBank/DDBJ databases">
        <authorList>
            <person name="Feng T."/>
        </authorList>
    </citation>
    <scope>NUCLEOTIDE SEQUENCE [LARGE SCALE GENOMIC DNA]</scope>
    <source>
        <strain evidence="4">S27</strain>
    </source>
</reference>
<dbReference type="InterPro" id="IPR016032">
    <property type="entry name" value="Sig_transdc_resp-reg_C-effctor"/>
</dbReference>
<accession>A0A370MW50</accession>
<organism evidence="3 4">
    <name type="scientific">Paraburkholderia lacunae</name>
    <dbReference type="NCBI Taxonomy" id="2211104"/>
    <lineage>
        <taxon>Bacteria</taxon>
        <taxon>Pseudomonadati</taxon>
        <taxon>Pseudomonadota</taxon>
        <taxon>Betaproteobacteria</taxon>
        <taxon>Burkholderiales</taxon>
        <taxon>Burkholderiaceae</taxon>
        <taxon>Paraburkholderia</taxon>
    </lineage>
</organism>
<feature type="domain" description="OmpR/PhoB-type" evidence="2">
    <location>
        <begin position="10"/>
        <end position="73"/>
    </location>
</feature>